<reference evidence="11" key="1">
    <citation type="journal article" date="2023" name="Insect Mol. Biol.">
        <title>Genome sequencing provides insights into the evolution of gene families encoding plant cell wall-degrading enzymes in longhorned beetles.</title>
        <authorList>
            <person name="Shin N.R."/>
            <person name="Okamura Y."/>
            <person name="Kirsch R."/>
            <person name="Pauchet Y."/>
        </authorList>
    </citation>
    <scope>NUCLEOTIDE SEQUENCE</scope>
    <source>
        <strain evidence="11">AMC_N1</strain>
    </source>
</reference>
<dbReference type="SUPFAM" id="SSF53098">
    <property type="entry name" value="Ribonuclease H-like"/>
    <property type="match status" value="1"/>
</dbReference>
<dbReference type="SUPFAM" id="SSF140996">
    <property type="entry name" value="Hermes dimerisation domain"/>
    <property type="match status" value="1"/>
</dbReference>
<dbReference type="InterPro" id="IPR012337">
    <property type="entry name" value="RNaseH-like_sf"/>
</dbReference>
<dbReference type="InterPro" id="IPR036236">
    <property type="entry name" value="Znf_C2H2_sf"/>
</dbReference>
<feature type="domain" description="BED-type" evidence="10">
    <location>
        <begin position="10"/>
        <end position="61"/>
    </location>
</feature>
<keyword evidence="6" id="KW-0804">Transcription</keyword>
<accession>A0AAV8X127</accession>
<sequence>ETIRMNGKINKRSVVWLHFTVISQESAKCNICGSVYSHKGGSTSNLKKHLDTRHYTFMQKENKSSEASSSLGIHPRLPSTSSNNLPIVPSTSAATIKDADADISTGTAEAAPPKKKIKVQSSLSSHITRPISLHRQEKINNLILNMIVKDLQPLSIVRDKGFVELITALEPTYKIPSRSTFTTSFLNQQFNSVNEKLKSILVKSKSISLTTDAWTATNNTSYIAYTAHFITDDWMLYSCLLECAEYDVNHTAKNLRDDLLRVTDVWKIRDKIITVTTDNAANIVAAVRLTEWGHIAHTINLIVQSGLNLPELSLRKKLNQSSTQANNKLFSIQKQLNPNATLLKLKMDVATRWNSTFYMFERLLKLQESVTVTIGLLHNRLELLTEEEWNSLSEMCNVLKPFEQITIELSSEKAVTLSKLIVIMKGLKSAISKIKSTCVTVEVWLGEKLEKDVGHLINLEYQKKQSSLQDIPSTSSAHDEAVDDDLIWGDFDKLIIGTHEYSKVIILDITSVSLWDPSRRRFSVRVGLHERRFVYAEDCRDVALALGNMCRLRRWFIVPSLLMARIIVTYDSTEEEGWKLNNILLFQDGFIRHDR</sequence>
<dbReference type="PANTHER" id="PTHR46481">
    <property type="entry name" value="ZINC FINGER BED DOMAIN-CONTAINING PROTEIN 4"/>
    <property type="match status" value="1"/>
</dbReference>
<feature type="non-terminal residue" evidence="11">
    <location>
        <position position="1"/>
    </location>
</feature>
<dbReference type="SMART" id="SM00614">
    <property type="entry name" value="ZnF_BED"/>
    <property type="match status" value="1"/>
</dbReference>
<name>A0AAV8X127_9CUCU</name>
<dbReference type="Gene3D" id="1.10.10.1070">
    <property type="entry name" value="Zinc finger, BED domain-containing"/>
    <property type="match status" value="1"/>
</dbReference>
<dbReference type="GO" id="GO:0005634">
    <property type="term" value="C:nucleus"/>
    <property type="evidence" value="ECO:0007669"/>
    <property type="project" value="UniProtKB-SubCell"/>
</dbReference>
<keyword evidence="4" id="KW-0862">Zinc</keyword>
<evidence type="ECO:0000313" key="12">
    <source>
        <dbReference type="Proteomes" id="UP001162162"/>
    </source>
</evidence>
<evidence type="ECO:0000256" key="4">
    <source>
        <dbReference type="ARBA" id="ARBA00022833"/>
    </source>
</evidence>
<keyword evidence="3 8" id="KW-0863">Zinc-finger</keyword>
<dbReference type="GO" id="GO:0008270">
    <property type="term" value="F:zinc ion binding"/>
    <property type="evidence" value="ECO:0007669"/>
    <property type="project" value="UniProtKB-KW"/>
</dbReference>
<keyword evidence="5" id="KW-0805">Transcription regulation</keyword>
<keyword evidence="7" id="KW-0539">Nucleus</keyword>
<dbReference type="SUPFAM" id="SSF57667">
    <property type="entry name" value="beta-beta-alpha zinc fingers"/>
    <property type="match status" value="1"/>
</dbReference>
<proteinExistence type="predicted"/>
<comment type="subcellular location">
    <subcellularLocation>
        <location evidence="1">Nucleus</location>
    </subcellularLocation>
</comment>
<evidence type="ECO:0000256" key="5">
    <source>
        <dbReference type="ARBA" id="ARBA00023015"/>
    </source>
</evidence>
<keyword evidence="12" id="KW-1185">Reference proteome</keyword>
<dbReference type="GO" id="GO:0009791">
    <property type="term" value="P:post-embryonic development"/>
    <property type="evidence" value="ECO:0007669"/>
    <property type="project" value="UniProtKB-ARBA"/>
</dbReference>
<evidence type="ECO:0000256" key="9">
    <source>
        <dbReference type="SAM" id="MobiDB-lite"/>
    </source>
</evidence>
<keyword evidence="2" id="KW-0479">Metal-binding</keyword>
<comment type="caution">
    <text evidence="11">The sequence shown here is derived from an EMBL/GenBank/DDBJ whole genome shotgun (WGS) entry which is preliminary data.</text>
</comment>
<protein>
    <recommendedName>
        <fullName evidence="10">BED-type domain-containing protein</fullName>
    </recommendedName>
</protein>
<gene>
    <name evidence="11" type="ORF">NQ318_004434</name>
</gene>
<evidence type="ECO:0000256" key="7">
    <source>
        <dbReference type="ARBA" id="ARBA00023242"/>
    </source>
</evidence>
<dbReference type="EMBL" id="JAPWTK010001526">
    <property type="protein sequence ID" value="KAJ8932232.1"/>
    <property type="molecule type" value="Genomic_DNA"/>
</dbReference>
<evidence type="ECO:0000256" key="1">
    <source>
        <dbReference type="ARBA" id="ARBA00004123"/>
    </source>
</evidence>
<dbReference type="Pfam" id="PF02892">
    <property type="entry name" value="zf-BED"/>
    <property type="match status" value="1"/>
</dbReference>
<evidence type="ECO:0000256" key="3">
    <source>
        <dbReference type="ARBA" id="ARBA00022771"/>
    </source>
</evidence>
<evidence type="ECO:0000256" key="8">
    <source>
        <dbReference type="PROSITE-ProRule" id="PRU00027"/>
    </source>
</evidence>
<evidence type="ECO:0000313" key="11">
    <source>
        <dbReference type="EMBL" id="KAJ8932232.1"/>
    </source>
</evidence>
<dbReference type="PROSITE" id="PS50808">
    <property type="entry name" value="ZF_BED"/>
    <property type="match status" value="1"/>
</dbReference>
<dbReference type="Proteomes" id="UP001162162">
    <property type="component" value="Unassembled WGS sequence"/>
</dbReference>
<dbReference type="AlphaFoldDB" id="A0AAV8X127"/>
<dbReference type="GO" id="GO:0003677">
    <property type="term" value="F:DNA binding"/>
    <property type="evidence" value="ECO:0007669"/>
    <property type="project" value="InterPro"/>
</dbReference>
<organism evidence="11 12">
    <name type="scientific">Aromia moschata</name>
    <dbReference type="NCBI Taxonomy" id="1265417"/>
    <lineage>
        <taxon>Eukaryota</taxon>
        <taxon>Metazoa</taxon>
        <taxon>Ecdysozoa</taxon>
        <taxon>Arthropoda</taxon>
        <taxon>Hexapoda</taxon>
        <taxon>Insecta</taxon>
        <taxon>Pterygota</taxon>
        <taxon>Neoptera</taxon>
        <taxon>Endopterygota</taxon>
        <taxon>Coleoptera</taxon>
        <taxon>Polyphaga</taxon>
        <taxon>Cucujiformia</taxon>
        <taxon>Chrysomeloidea</taxon>
        <taxon>Cerambycidae</taxon>
        <taxon>Cerambycinae</taxon>
        <taxon>Callichromatini</taxon>
        <taxon>Aromia</taxon>
    </lineage>
</organism>
<dbReference type="InterPro" id="IPR052035">
    <property type="entry name" value="ZnF_BED_domain_contain"/>
</dbReference>
<dbReference type="PANTHER" id="PTHR46481:SF10">
    <property type="entry name" value="ZINC FINGER BED DOMAIN-CONTAINING PROTEIN 39"/>
    <property type="match status" value="1"/>
</dbReference>
<evidence type="ECO:0000256" key="6">
    <source>
        <dbReference type="ARBA" id="ARBA00023163"/>
    </source>
</evidence>
<dbReference type="InterPro" id="IPR003656">
    <property type="entry name" value="Znf_BED"/>
</dbReference>
<evidence type="ECO:0000259" key="10">
    <source>
        <dbReference type="PROSITE" id="PS50808"/>
    </source>
</evidence>
<evidence type="ECO:0000256" key="2">
    <source>
        <dbReference type="ARBA" id="ARBA00022723"/>
    </source>
</evidence>
<feature type="region of interest" description="Disordered" evidence="9">
    <location>
        <begin position="61"/>
        <end position="85"/>
    </location>
</feature>